<dbReference type="InterPro" id="IPR003722">
    <property type="entry name" value="Cbl_synth_CobH/CbiC"/>
</dbReference>
<dbReference type="EMBL" id="BSYI01000005">
    <property type="protein sequence ID" value="GMG81717.1"/>
    <property type="molecule type" value="Genomic_DNA"/>
</dbReference>
<dbReference type="PANTHER" id="PTHR43588">
    <property type="entry name" value="COBALT-PRECORRIN-8 METHYLMUTASE"/>
    <property type="match status" value="1"/>
</dbReference>
<gene>
    <name evidence="6" type="ORF">LNKW23_09300</name>
</gene>
<comment type="similarity">
    <text evidence="2">Belongs to the CobH/CbiC family.</text>
</comment>
<feature type="domain" description="Cobalamin biosynthesis precorrin-8X methylmutase CobH/CbiC" evidence="5">
    <location>
        <begin position="115"/>
        <end position="197"/>
    </location>
</feature>
<evidence type="ECO:0000256" key="1">
    <source>
        <dbReference type="ARBA" id="ARBA00004953"/>
    </source>
</evidence>
<keyword evidence="4" id="KW-0413">Isomerase</keyword>
<keyword evidence="3" id="KW-0169">Cobalamin biosynthesis</keyword>
<organism evidence="6 7">
    <name type="scientific">Paralimibaculum aggregatum</name>
    <dbReference type="NCBI Taxonomy" id="3036245"/>
    <lineage>
        <taxon>Bacteria</taxon>
        <taxon>Pseudomonadati</taxon>
        <taxon>Pseudomonadota</taxon>
        <taxon>Alphaproteobacteria</taxon>
        <taxon>Rhodobacterales</taxon>
        <taxon>Paracoccaceae</taxon>
        <taxon>Paralimibaculum</taxon>
    </lineage>
</organism>
<dbReference type="PANTHER" id="PTHR43588:SF1">
    <property type="entry name" value="COBALT-PRECORRIN-8 METHYLMUTASE"/>
    <property type="match status" value="1"/>
</dbReference>
<dbReference type="Gene3D" id="3.40.50.10230">
    <property type="entry name" value="Cobalamin biosynthesis CobH/CbiC, precorrin-8X methylmutase"/>
    <property type="match status" value="2"/>
</dbReference>
<evidence type="ECO:0000256" key="4">
    <source>
        <dbReference type="ARBA" id="ARBA00023235"/>
    </source>
</evidence>
<comment type="pathway">
    <text evidence="1">Cofactor biosynthesis; adenosylcobalamin biosynthesis.</text>
</comment>
<accession>A0ABQ6LFF7</accession>
<name>A0ABQ6LFF7_9RHOB</name>
<dbReference type="RefSeq" id="WP_285670433.1">
    <property type="nucleotide sequence ID" value="NZ_BSYI01000005.1"/>
</dbReference>
<dbReference type="Proteomes" id="UP001239909">
    <property type="component" value="Unassembled WGS sequence"/>
</dbReference>
<protein>
    <submittedName>
        <fullName evidence="6">Precorrin-8X methylmutase</fullName>
    </submittedName>
</protein>
<proteinExistence type="inferred from homology"/>
<dbReference type="Pfam" id="PF02570">
    <property type="entry name" value="CbiC"/>
    <property type="match status" value="2"/>
</dbReference>
<dbReference type="InterPro" id="IPR036588">
    <property type="entry name" value="CobH/CbiC_sf"/>
</dbReference>
<comment type="caution">
    <text evidence="6">The sequence shown here is derived from an EMBL/GenBank/DDBJ whole genome shotgun (WGS) entry which is preliminary data.</text>
</comment>
<evidence type="ECO:0000256" key="2">
    <source>
        <dbReference type="ARBA" id="ARBA00009774"/>
    </source>
</evidence>
<feature type="domain" description="Cobalamin biosynthesis precorrin-8X methylmutase CobH/CbiC" evidence="5">
    <location>
        <begin position="24"/>
        <end position="98"/>
    </location>
</feature>
<evidence type="ECO:0000313" key="6">
    <source>
        <dbReference type="EMBL" id="GMG81717.1"/>
    </source>
</evidence>
<keyword evidence="7" id="KW-1185">Reference proteome</keyword>
<evidence type="ECO:0000313" key="7">
    <source>
        <dbReference type="Proteomes" id="UP001239909"/>
    </source>
</evidence>
<evidence type="ECO:0000259" key="5">
    <source>
        <dbReference type="Pfam" id="PF02570"/>
    </source>
</evidence>
<sequence>MRRPDPPADRGSGPARDPARLAARAQAILAAEVRLDHLPQDLHDLAIRLVQVSGMTDLPNRLAWSPGLADAAGAALAAGAPVWCDCPMAEAGLAAAGLAGGERLRRLPAARGAVWPAETAGAVLLLTAAPDALFRLLDAVAAGGPRPAALLAFPAGLAGAAEAKAALAAGQGGLDFLTLRGRRGGAELGVAALTALAAPAPGASREATCS</sequence>
<evidence type="ECO:0000256" key="3">
    <source>
        <dbReference type="ARBA" id="ARBA00022573"/>
    </source>
</evidence>
<dbReference type="SUPFAM" id="SSF63965">
    <property type="entry name" value="Precorrin-8X methylmutase CbiC/CobH"/>
    <property type="match status" value="1"/>
</dbReference>
<reference evidence="6 7" key="1">
    <citation type="submission" date="2023-04" db="EMBL/GenBank/DDBJ databases">
        <title>Marinoamorphus aggregata gen. nov., sp. Nov., isolate from tissue of brittle star Ophioplocus japonicus.</title>
        <authorList>
            <person name="Kawano K."/>
            <person name="Sawayama S."/>
            <person name="Nakagawa S."/>
        </authorList>
    </citation>
    <scope>NUCLEOTIDE SEQUENCE [LARGE SCALE GENOMIC DNA]</scope>
    <source>
        <strain evidence="6 7">NKW23</strain>
    </source>
</reference>